<dbReference type="PANTHER" id="PTHR43763:SF6">
    <property type="entry name" value="XAA-PRO AMINOPEPTIDASE 1"/>
    <property type="match status" value="1"/>
</dbReference>
<sequence length="592" mass="66418">MTHQDKLAGIRQQMQEQGVSAYIIPSADPHMSEYLPEYYKGIAFASGFMGSAGTLVITHDFAGLWTDARYFEQAQEQLEGSGFELVKLKVQHAPEYIQWLAGKLTTGETVAFDGRLMSLQLAQLLEQQLQKRGIYLASDRDFLEAVWENRPALPTAPAFLLHEQLTGKSSVQKLKEVRAALQQAGTEYHLISSLDDIAWLFNLRGSDVKCNPVVLAFALISQEKATLFIDEVKLHQDDKRQLEQAGVTLQPYEAVAQALGELPAEYFIYLDPKRTCQALYEQLPEQMGVVQDTNPTTVFKAIKNEVEAANTRSTMVKDGVALTRFFKWLEENLTKTEITEISAAEKLREFRAEQEGFVGESFDTIAGYREHGALPHYKATPQSDVTLKPEGLFLLDSGGQYQTGTTDITRVISLGNLTEEERTDYTLVLKGTIDGSTARFPKGTRGYQIDAITRKPLWDHARNYGHGTGHGVGFFLNVHEGPQVINPTPTPVDIELGMITSIEPGIYKPGRYGVRIENLVLTVPDEVNEFAEFYTFETLTQFLIDTTPVNKDLLEQHHIEWLNNYNQGVVEKLGPHLTEDELAWLQEKAKAI</sequence>
<dbReference type="InterPro" id="IPR033740">
    <property type="entry name" value="Pept_M24B"/>
</dbReference>
<gene>
    <name evidence="7" type="ORF">DC20_13555</name>
</gene>
<dbReference type="Pfam" id="PF16189">
    <property type="entry name" value="Creatinase_N_2"/>
    <property type="match status" value="1"/>
</dbReference>
<dbReference type="KEGG" id="rti:DC20_13555"/>
<dbReference type="GO" id="GO:0005737">
    <property type="term" value="C:cytoplasm"/>
    <property type="evidence" value="ECO:0007669"/>
    <property type="project" value="UniProtKB-ARBA"/>
</dbReference>
<dbReference type="SUPFAM" id="SSF53092">
    <property type="entry name" value="Creatinase/prolidase N-terminal domain"/>
    <property type="match status" value="1"/>
</dbReference>
<dbReference type="InterPro" id="IPR000994">
    <property type="entry name" value="Pept_M24"/>
</dbReference>
<evidence type="ECO:0000256" key="3">
    <source>
        <dbReference type="ARBA" id="ARBA00022801"/>
    </source>
</evidence>
<evidence type="ECO:0000313" key="8">
    <source>
        <dbReference type="Proteomes" id="UP000061382"/>
    </source>
</evidence>
<dbReference type="InterPro" id="IPR036005">
    <property type="entry name" value="Creatinase/aminopeptidase-like"/>
</dbReference>
<dbReference type="RefSeq" id="WP_062544327.1">
    <property type="nucleotide sequence ID" value="NZ_CP012643.1"/>
</dbReference>
<dbReference type="CDD" id="cd01085">
    <property type="entry name" value="APP"/>
    <property type="match status" value="1"/>
</dbReference>
<dbReference type="Gene3D" id="3.90.230.10">
    <property type="entry name" value="Creatinase/methionine aminopeptidase superfamily"/>
    <property type="match status" value="1"/>
</dbReference>
<keyword evidence="7" id="KW-0645">Protease</keyword>
<comment type="similarity">
    <text evidence="1">Belongs to the peptidase M24B family.</text>
</comment>
<dbReference type="GO" id="GO:0070006">
    <property type="term" value="F:metalloaminopeptidase activity"/>
    <property type="evidence" value="ECO:0007669"/>
    <property type="project" value="InterPro"/>
</dbReference>
<dbReference type="PATRIC" id="fig|512763.3.peg.2977"/>
<dbReference type="AlphaFoldDB" id="A0A0P0CQW9"/>
<dbReference type="GO" id="GO:0046872">
    <property type="term" value="F:metal ion binding"/>
    <property type="evidence" value="ECO:0007669"/>
    <property type="project" value="UniProtKB-KW"/>
</dbReference>
<dbReference type="FunFam" id="3.90.230.10:FF:000009">
    <property type="entry name" value="xaa-Pro aminopeptidase 2"/>
    <property type="match status" value="1"/>
</dbReference>
<dbReference type="InterPro" id="IPR032416">
    <property type="entry name" value="Peptidase_M24_C"/>
</dbReference>
<evidence type="ECO:0000259" key="4">
    <source>
        <dbReference type="Pfam" id="PF00557"/>
    </source>
</evidence>
<evidence type="ECO:0000256" key="2">
    <source>
        <dbReference type="ARBA" id="ARBA00022723"/>
    </source>
</evidence>
<dbReference type="Gene3D" id="3.40.350.10">
    <property type="entry name" value="Creatinase/prolidase N-terminal domain"/>
    <property type="match status" value="2"/>
</dbReference>
<evidence type="ECO:0000259" key="5">
    <source>
        <dbReference type="Pfam" id="PF01321"/>
    </source>
</evidence>
<organism evidence="7 8">
    <name type="scientific">Rufibacter tibetensis</name>
    <dbReference type="NCBI Taxonomy" id="512763"/>
    <lineage>
        <taxon>Bacteria</taxon>
        <taxon>Pseudomonadati</taxon>
        <taxon>Bacteroidota</taxon>
        <taxon>Cytophagia</taxon>
        <taxon>Cytophagales</taxon>
        <taxon>Hymenobacteraceae</taxon>
        <taxon>Rufibacter</taxon>
    </lineage>
</organism>
<keyword evidence="3" id="KW-0378">Hydrolase</keyword>
<dbReference type="Pfam" id="PF01321">
    <property type="entry name" value="Creatinase_N"/>
    <property type="match status" value="1"/>
</dbReference>
<keyword evidence="2" id="KW-0479">Metal-binding</keyword>
<keyword evidence="7" id="KW-0031">Aminopeptidase</keyword>
<dbReference type="InterPro" id="IPR000587">
    <property type="entry name" value="Creatinase_N"/>
</dbReference>
<dbReference type="SUPFAM" id="SSF55920">
    <property type="entry name" value="Creatinase/aminopeptidase"/>
    <property type="match status" value="1"/>
</dbReference>
<dbReference type="EMBL" id="CP012643">
    <property type="protein sequence ID" value="ALI99810.1"/>
    <property type="molecule type" value="Genomic_DNA"/>
</dbReference>
<name>A0A0P0CQW9_9BACT</name>
<accession>A0A0P0CQW9</accession>
<dbReference type="Pfam" id="PF16188">
    <property type="entry name" value="Peptidase_M24_C"/>
    <property type="match status" value="1"/>
</dbReference>
<dbReference type="InterPro" id="IPR050422">
    <property type="entry name" value="X-Pro_aminopeptidase_P"/>
</dbReference>
<dbReference type="PANTHER" id="PTHR43763">
    <property type="entry name" value="XAA-PRO AMINOPEPTIDASE 1"/>
    <property type="match status" value="1"/>
</dbReference>
<reference evidence="7 8" key="1">
    <citation type="submission" date="2015-08" db="EMBL/GenBank/DDBJ databases">
        <title>Complete genome sequence of Rufibacter tibetensis strain 1351t, a radiation-resistant bacterium from tibet plateau.</title>
        <authorList>
            <person name="Dai J."/>
        </authorList>
    </citation>
    <scope>NUCLEOTIDE SEQUENCE [LARGE SCALE GENOMIC DNA]</scope>
    <source>
        <strain evidence="7 8">1351</strain>
    </source>
</reference>
<evidence type="ECO:0000256" key="1">
    <source>
        <dbReference type="ARBA" id="ARBA00008766"/>
    </source>
</evidence>
<dbReference type="Pfam" id="PF00557">
    <property type="entry name" value="Peptidase_M24"/>
    <property type="match status" value="1"/>
</dbReference>
<feature type="domain" description="Peptidase M24" evidence="4">
    <location>
        <begin position="315"/>
        <end position="521"/>
    </location>
</feature>
<keyword evidence="8" id="KW-1185">Reference proteome</keyword>
<dbReference type="InterPro" id="IPR029149">
    <property type="entry name" value="Creatin/AminoP/Spt16_N"/>
</dbReference>
<feature type="domain" description="Peptidase M24 C-terminal" evidence="6">
    <location>
        <begin position="532"/>
        <end position="592"/>
    </location>
</feature>
<evidence type="ECO:0000259" key="6">
    <source>
        <dbReference type="Pfam" id="PF16188"/>
    </source>
</evidence>
<feature type="domain" description="Creatinase N-terminal" evidence="5">
    <location>
        <begin position="7"/>
        <end position="131"/>
    </location>
</feature>
<evidence type="ECO:0000313" key="7">
    <source>
        <dbReference type="EMBL" id="ALI99810.1"/>
    </source>
</evidence>
<protein>
    <submittedName>
        <fullName evidence="7">Xaa-Pro aminopeptidase</fullName>
    </submittedName>
</protein>
<dbReference type="Proteomes" id="UP000061382">
    <property type="component" value="Chromosome"/>
</dbReference>
<dbReference type="OrthoDB" id="9806388at2"/>
<proteinExistence type="inferred from homology"/>